<feature type="compositionally biased region" description="Acidic residues" evidence="1">
    <location>
        <begin position="379"/>
        <end position="391"/>
    </location>
</feature>
<feature type="region of interest" description="Disordered" evidence="1">
    <location>
        <begin position="379"/>
        <end position="400"/>
    </location>
</feature>
<dbReference type="VEuPathDB" id="CryptoDB:Cvel_11605"/>
<organism evidence="2">
    <name type="scientific">Chromera velia CCMP2878</name>
    <dbReference type="NCBI Taxonomy" id="1169474"/>
    <lineage>
        <taxon>Eukaryota</taxon>
        <taxon>Sar</taxon>
        <taxon>Alveolata</taxon>
        <taxon>Colpodellida</taxon>
        <taxon>Chromeraceae</taxon>
        <taxon>Chromera</taxon>
    </lineage>
</organism>
<evidence type="ECO:0000256" key="1">
    <source>
        <dbReference type="SAM" id="MobiDB-lite"/>
    </source>
</evidence>
<proteinExistence type="predicted"/>
<dbReference type="AlphaFoldDB" id="A0A0G4I757"/>
<gene>
    <name evidence="2" type="ORF">Cvel_11605</name>
</gene>
<accession>A0A0G4I757</accession>
<reference evidence="2" key="1">
    <citation type="submission" date="2014-11" db="EMBL/GenBank/DDBJ databases">
        <authorList>
            <person name="Otto D Thomas"/>
            <person name="Naeem Raeece"/>
        </authorList>
    </citation>
    <scope>NUCLEOTIDE SEQUENCE</scope>
</reference>
<feature type="compositionally biased region" description="Acidic residues" evidence="1">
    <location>
        <begin position="466"/>
        <end position="495"/>
    </location>
</feature>
<dbReference type="EMBL" id="CDMZ01005428">
    <property type="protein sequence ID" value="CEM52919.1"/>
    <property type="molecule type" value="Genomic_DNA"/>
</dbReference>
<feature type="region of interest" description="Disordered" evidence="1">
    <location>
        <begin position="428"/>
        <end position="495"/>
    </location>
</feature>
<feature type="compositionally biased region" description="Acidic residues" evidence="1">
    <location>
        <begin position="428"/>
        <end position="452"/>
    </location>
</feature>
<protein>
    <submittedName>
        <fullName evidence="2">Uncharacterized protein</fullName>
    </submittedName>
</protein>
<name>A0A0G4I757_9ALVE</name>
<evidence type="ECO:0000313" key="2">
    <source>
        <dbReference type="EMBL" id="CEM52919.1"/>
    </source>
</evidence>
<sequence length="495" mass="57860">MGMHRILVGDENDDLFDVDKPVVTDDVNVKIKELGIKHEENQVYDCDQVGNDYSWDKEPDPTQKKFALFQHELLCEEMRKGKSLVSHQLMEPERYPSREAGIYKKMPQLGGPQNEAKWQWGAETWDVMNFDHTKLNEFWDVPAGMEFIHEPKMHGRTQEYKDLVNDVEASNDAMNWWIDNMDSEPENWPNPFDKDFCPWHSRNHEVHSIHTTGFYRASGFNMTRMEEDAKNANKEWIRQGTFTQKDWELYKKGNMTFDLVKEELYRTNMKGAHFDTLGLRKGDIDWKDPYQAEQLTKARAISWLQGCRRVMKVNESDPDEVFNIDYKAAGLVPYDTLRAYVWCLGRDPDWKHQAAGLFAYYDYEAEKYKELLEKKKEEIEQEIEEEREENGDATFPSWAARNDSTPLMEILDDVIGYRAQYLTDEERDLDATDLDDASAGDFFEGDGEEEGGEGLPPEAIKALGGEETDEDEWLEDDEEQVEEDSESEEEFEEND</sequence>